<feature type="transmembrane region" description="Helical" evidence="8">
    <location>
        <begin position="12"/>
        <end position="36"/>
    </location>
</feature>
<evidence type="ECO:0000256" key="4">
    <source>
        <dbReference type="ARBA" id="ARBA00022519"/>
    </source>
</evidence>
<feature type="transmembrane region" description="Helical" evidence="8">
    <location>
        <begin position="294"/>
        <end position="313"/>
    </location>
</feature>
<feature type="transmembrane region" description="Helical" evidence="8">
    <location>
        <begin position="213"/>
        <end position="233"/>
    </location>
</feature>
<feature type="transmembrane region" description="Helical" evidence="8">
    <location>
        <begin position="163"/>
        <end position="184"/>
    </location>
</feature>
<keyword evidence="10" id="KW-1185">Reference proteome</keyword>
<keyword evidence="3" id="KW-1003">Cell membrane</keyword>
<keyword evidence="4" id="KW-0997">Cell inner membrane</keyword>
<reference evidence="9 10" key="1">
    <citation type="submission" date="2016-02" db="EMBL/GenBank/DDBJ databases">
        <authorList>
            <person name="Wen L."/>
            <person name="He K."/>
            <person name="Yang H."/>
        </authorList>
    </citation>
    <scope>NUCLEOTIDE SEQUENCE [LARGE SCALE GENOMIC DNA]</scope>
    <source>
        <strain evidence="9 10">DSM 22607</strain>
    </source>
</reference>
<dbReference type="OrthoDB" id="9815820at2"/>
<comment type="subcellular location">
    <subcellularLocation>
        <location evidence="1">Cell membrane</location>
        <topology evidence="1">Multi-pass membrane protein</topology>
    </subcellularLocation>
</comment>
<keyword evidence="2" id="KW-0813">Transport</keyword>
<dbReference type="PANTHER" id="PTHR32196:SF21">
    <property type="entry name" value="ABC TRANSPORTER PERMEASE PROTEIN YPHD-RELATED"/>
    <property type="match status" value="1"/>
</dbReference>
<feature type="transmembrane region" description="Helical" evidence="8">
    <location>
        <begin position="42"/>
        <end position="62"/>
    </location>
</feature>
<dbReference type="AlphaFoldDB" id="A0A136Q201"/>
<feature type="transmembrane region" description="Helical" evidence="8">
    <location>
        <begin position="95"/>
        <end position="118"/>
    </location>
</feature>
<evidence type="ECO:0000256" key="5">
    <source>
        <dbReference type="ARBA" id="ARBA00022692"/>
    </source>
</evidence>
<dbReference type="EMBL" id="LSZW01000064">
    <property type="protein sequence ID" value="KXK64526.1"/>
    <property type="molecule type" value="Genomic_DNA"/>
</dbReference>
<dbReference type="Proteomes" id="UP000070366">
    <property type="component" value="Unassembled WGS sequence"/>
</dbReference>
<keyword evidence="7 8" id="KW-0472">Membrane</keyword>
<sequence>MKKLKAKSSEVYVLLGVLAAIIVLFGAASGGALFSGNILQTFAFQFPEFGLLALGMMVAILTGGINMSLVSTAALAGILGAMVLSNPALDEATAITMGIAVCVGSACLMGALNGAIIACLNVPPMLVTIGTMTLFEGISLNLTEGGAISGFPETFFQVGSGSVLGIPIPLLLFIAMAVLLFLLLEKTPWGEKVYMLGSNPKVTRYSGIDNTAVLFKVYVLSGLMCGLAALIMISRYNSAKVDYGASYLLQTVSAVVLGGTSISGGYGKVAGTVIAILVIQMITTGFNLLGINKLFTDICVGAVLIAVLAANSLKSSGKLNFSKKRNLA</sequence>
<organism evidence="9 10">
    <name type="scientific">Christensenella minuta</name>
    <dbReference type="NCBI Taxonomy" id="626937"/>
    <lineage>
        <taxon>Bacteria</taxon>
        <taxon>Bacillati</taxon>
        <taxon>Bacillota</taxon>
        <taxon>Clostridia</taxon>
        <taxon>Christensenellales</taxon>
        <taxon>Christensenellaceae</taxon>
        <taxon>Christensenella</taxon>
    </lineage>
</organism>
<evidence type="ECO:0000256" key="3">
    <source>
        <dbReference type="ARBA" id="ARBA00022475"/>
    </source>
</evidence>
<dbReference type="STRING" id="626937.HMPREF3293_02605"/>
<evidence type="ECO:0000256" key="6">
    <source>
        <dbReference type="ARBA" id="ARBA00022989"/>
    </source>
</evidence>
<dbReference type="Pfam" id="PF02653">
    <property type="entry name" value="BPD_transp_2"/>
    <property type="match status" value="1"/>
</dbReference>
<evidence type="ECO:0000256" key="1">
    <source>
        <dbReference type="ARBA" id="ARBA00004651"/>
    </source>
</evidence>
<comment type="caution">
    <text evidence="9">The sequence shown here is derived from an EMBL/GenBank/DDBJ whole genome shotgun (WGS) entry which is preliminary data.</text>
</comment>
<evidence type="ECO:0000256" key="7">
    <source>
        <dbReference type="ARBA" id="ARBA00023136"/>
    </source>
</evidence>
<dbReference type="GO" id="GO:0005886">
    <property type="term" value="C:plasma membrane"/>
    <property type="evidence" value="ECO:0007669"/>
    <property type="project" value="UniProtKB-SubCell"/>
</dbReference>
<keyword evidence="6 8" id="KW-1133">Transmembrane helix</keyword>
<dbReference type="GO" id="GO:0022857">
    <property type="term" value="F:transmembrane transporter activity"/>
    <property type="evidence" value="ECO:0007669"/>
    <property type="project" value="InterPro"/>
</dbReference>
<keyword evidence="5 8" id="KW-0812">Transmembrane</keyword>
<dbReference type="KEGG" id="cmiu:B1H56_00445"/>
<evidence type="ECO:0000256" key="8">
    <source>
        <dbReference type="SAM" id="Phobius"/>
    </source>
</evidence>
<accession>A0A136Q201</accession>
<proteinExistence type="predicted"/>
<gene>
    <name evidence="9" type="ORF">HMPREF3293_02605</name>
</gene>
<dbReference type="InterPro" id="IPR001851">
    <property type="entry name" value="ABC_transp_permease"/>
</dbReference>
<name>A0A136Q201_9FIRM</name>
<dbReference type="RefSeq" id="WP_066523311.1">
    <property type="nucleotide sequence ID" value="NZ_CABMOF010000015.1"/>
</dbReference>
<protein>
    <submittedName>
        <fullName evidence="9">Branched-chain amino acid ABC transporter, permease protein</fullName>
    </submittedName>
</protein>
<evidence type="ECO:0000313" key="10">
    <source>
        <dbReference type="Proteomes" id="UP000070366"/>
    </source>
</evidence>
<evidence type="ECO:0000256" key="2">
    <source>
        <dbReference type="ARBA" id="ARBA00022448"/>
    </source>
</evidence>
<dbReference type="CDD" id="cd06579">
    <property type="entry name" value="TM_PBP1_transp_AraH_like"/>
    <property type="match status" value="1"/>
</dbReference>
<evidence type="ECO:0000313" key="9">
    <source>
        <dbReference type="EMBL" id="KXK64526.1"/>
    </source>
</evidence>
<dbReference type="PANTHER" id="PTHR32196">
    <property type="entry name" value="ABC TRANSPORTER PERMEASE PROTEIN YPHD-RELATED-RELATED"/>
    <property type="match status" value="1"/>
</dbReference>
<dbReference type="PATRIC" id="fig|626937.4.peg.2564"/>